<dbReference type="InterPro" id="IPR023828">
    <property type="entry name" value="Peptidase_S8_Ser-AS"/>
</dbReference>
<name>A0ABY7T6Z2_9SPHI</name>
<proteinExistence type="inferred from homology"/>
<keyword evidence="3 5" id="KW-0378">Hydrolase</keyword>
<dbReference type="EMBL" id="CP117167">
    <property type="protein sequence ID" value="WCT11457.1"/>
    <property type="molecule type" value="Genomic_DNA"/>
</dbReference>
<dbReference type="InterPro" id="IPR045474">
    <property type="entry name" value="GEVED"/>
</dbReference>
<feature type="active site" description="Charge relay system" evidence="5">
    <location>
        <position position="138"/>
    </location>
</feature>
<evidence type="ECO:0000313" key="10">
    <source>
        <dbReference type="EMBL" id="WCT11457.1"/>
    </source>
</evidence>
<dbReference type="Gene3D" id="2.60.120.380">
    <property type="match status" value="1"/>
</dbReference>
<comment type="similarity">
    <text evidence="1 5">Belongs to the peptidase S8 family.</text>
</comment>
<feature type="active site" description="Charge relay system" evidence="5">
    <location>
        <position position="166"/>
    </location>
</feature>
<dbReference type="PROSITE" id="PS51892">
    <property type="entry name" value="SUBTILASE"/>
    <property type="match status" value="1"/>
</dbReference>
<protein>
    <submittedName>
        <fullName evidence="10">S8 family serine peptidase</fullName>
    </submittedName>
</protein>
<dbReference type="InterPro" id="IPR000209">
    <property type="entry name" value="Peptidase_S8/S53_dom"/>
</dbReference>
<evidence type="ECO:0000259" key="7">
    <source>
        <dbReference type="Pfam" id="PF00082"/>
    </source>
</evidence>
<keyword evidence="2 5" id="KW-0645">Protease</keyword>
<dbReference type="InterPro" id="IPR050131">
    <property type="entry name" value="Peptidase_S8_subtilisin-like"/>
</dbReference>
<feature type="signal peptide" evidence="6">
    <location>
        <begin position="1"/>
        <end position="30"/>
    </location>
</feature>
<evidence type="ECO:0000256" key="4">
    <source>
        <dbReference type="ARBA" id="ARBA00022825"/>
    </source>
</evidence>
<keyword evidence="4 5" id="KW-0720">Serine protease</keyword>
<feature type="active site" description="Charge relay system" evidence="5">
    <location>
        <position position="392"/>
    </location>
</feature>
<dbReference type="RefSeq" id="WP_273629645.1">
    <property type="nucleotide sequence ID" value="NZ_CP117167.1"/>
</dbReference>
<keyword evidence="11" id="KW-1185">Reference proteome</keyword>
<dbReference type="PANTHER" id="PTHR43806:SF11">
    <property type="entry name" value="CEREVISIN-RELATED"/>
    <property type="match status" value="1"/>
</dbReference>
<dbReference type="Pfam" id="PF20009">
    <property type="entry name" value="GEVED"/>
    <property type="match status" value="1"/>
</dbReference>
<evidence type="ECO:0000256" key="2">
    <source>
        <dbReference type="ARBA" id="ARBA00022670"/>
    </source>
</evidence>
<reference evidence="10 11" key="1">
    <citation type="submission" date="2023-02" db="EMBL/GenBank/DDBJ databases">
        <title>Genome sequence of Mucilaginibacter jinjuensis strain KACC 16571.</title>
        <authorList>
            <person name="Kim S."/>
            <person name="Heo J."/>
            <person name="Kwon S.-W."/>
        </authorList>
    </citation>
    <scope>NUCLEOTIDE SEQUENCE [LARGE SCALE GENOMIC DNA]</scope>
    <source>
        <strain evidence="10 11">KACC 16571</strain>
    </source>
</reference>
<dbReference type="Pfam" id="PF18962">
    <property type="entry name" value="Por_Secre_tail"/>
    <property type="match status" value="1"/>
</dbReference>
<accession>A0ABY7T6Z2</accession>
<evidence type="ECO:0000256" key="6">
    <source>
        <dbReference type="SAM" id="SignalP"/>
    </source>
</evidence>
<sequence length="1249" mass="131807">MTLFELLTMNKTRFALLICFLSGLFLTAQAQQPLVSDAKKAELSTLSQQYNQQYETRKLQLQNFAAKYNWKLTRKRKGGGLTSLHGVNSLGFPIYVKTDNNTIAAASTHTNLVQPGGSLNLNLSGSSTFLNGKLAIWDAGSVLTTHQEFAGKNITLKDASTAVNEHSTHVSGTMIAKGAYAPAKGMSFGANTLLSYDYDNDVAEMSAAAPNLLLSNHSYGTIAGWDYDDDNSRWDWYGLPGDSVDYNFGFYDEQAQAWDKIAYTAPYYLIVESAGNNRGYPGPAVGDDYWGFKSRTDQTFVDKGPRPAGISSNTGYDVLPDYANAKNILTVGAVNPLPFGPSTRSDLSIAYFSSWGPTDDGRVKPDICGMGVNVLSSSSTSNTSYVTLSGTSMAAPNVTGSLYLLQEYYAKQNAGAFMKSATLKGLACHTAFDGGNVGPDYVYGWGLLDMQKAAQAITDNGTKSMISENTLTQGQTKTFTVTASGDGPLIASITWTDPQGTLSADGTINDRTPKLVNDLDIRVSDGTNTFMPWVLNPATPAAAATTGDNIRDNIEQIYIANAVPGKQYTITVSHKKTLSSGSQAYSLIVTGIGGNAYCASAPTSSADSRVNNFTLANINNTPAAGCTTYSDYTSLTAQLEPGKTYPLSLTVGTCGSNFNKIAKIFADWNGDGDFDDTGELVSTTGVIAATGTFNTNITIPTNVSIGYYSRLRIVLTETTDPNAVIACGTYAKGETQDYRIQFIQPATDAGIVGVSASTAAGVCAGKTNLTVTIRNYGTVTLTNIPVTVSITDANNTVTTFNETYTGSLAPGTQEDYTFSNTFTTIAGATYTITGATNLAGDLVTANNSTSATIVISATPVASNLSAYYCTNTKGYQLSGSADGGLFWYQNINDTIPLAAGATVVTNTPPVNNTYYAGINDFSGTVGSTTKGAFSGGGYNQFTPAIIVSTQVPMVIESARLYVGNSGQITFSVADASGQIVSTTTIDATATRTTPAAGATNDDPADQGKIYELNLILPSAGTYTINISYDANATIFRSNVGVSGYPFTIGGVFSITGNTATPGSTGYYYYLYNMHVHSYGCASTSRQAVTLTKPTITQNGNVLTSNYTAGNQWFYNGNPISGATGQTYTATESGNYQVAIAVSSGCTAISDNYAFALVALHPDNSTDIGLTIYPVPASTTLNVLFVAKAAGNAQLSFVNSVGQVMYTDKRTVDAGNFSTALNVSGLAPGTYFLKIVLGDKLYAKKVIILR</sequence>
<dbReference type="Proteomes" id="UP001216139">
    <property type="component" value="Chromosome"/>
</dbReference>
<evidence type="ECO:0000313" key="11">
    <source>
        <dbReference type="Proteomes" id="UP001216139"/>
    </source>
</evidence>
<feature type="chain" id="PRO_5046605125" evidence="6">
    <location>
        <begin position="31"/>
        <end position="1249"/>
    </location>
</feature>
<evidence type="ECO:0000256" key="3">
    <source>
        <dbReference type="ARBA" id="ARBA00022801"/>
    </source>
</evidence>
<dbReference type="NCBIfam" id="TIGR04183">
    <property type="entry name" value="Por_Secre_tail"/>
    <property type="match status" value="1"/>
</dbReference>
<dbReference type="Pfam" id="PF00082">
    <property type="entry name" value="Peptidase_S8"/>
    <property type="match status" value="1"/>
</dbReference>
<evidence type="ECO:0000259" key="9">
    <source>
        <dbReference type="Pfam" id="PF20009"/>
    </source>
</evidence>
<organism evidence="10 11">
    <name type="scientific">Mucilaginibacter jinjuensis</name>
    <dbReference type="NCBI Taxonomy" id="1176721"/>
    <lineage>
        <taxon>Bacteria</taxon>
        <taxon>Pseudomonadati</taxon>
        <taxon>Bacteroidota</taxon>
        <taxon>Sphingobacteriia</taxon>
        <taxon>Sphingobacteriales</taxon>
        <taxon>Sphingobacteriaceae</taxon>
        <taxon>Mucilaginibacter</taxon>
    </lineage>
</organism>
<dbReference type="SUPFAM" id="SSF52743">
    <property type="entry name" value="Subtilisin-like"/>
    <property type="match status" value="1"/>
</dbReference>
<dbReference type="Gene3D" id="3.40.50.200">
    <property type="entry name" value="Peptidase S8/S53 domain"/>
    <property type="match status" value="1"/>
</dbReference>
<dbReference type="PROSITE" id="PS00138">
    <property type="entry name" value="SUBTILASE_SER"/>
    <property type="match status" value="1"/>
</dbReference>
<keyword evidence="6" id="KW-0732">Signal</keyword>
<gene>
    <name evidence="10" type="ORF">PQO05_22210</name>
</gene>
<dbReference type="SUPFAM" id="SSF49785">
    <property type="entry name" value="Galactose-binding domain-like"/>
    <property type="match status" value="1"/>
</dbReference>
<evidence type="ECO:0000256" key="5">
    <source>
        <dbReference type="PROSITE-ProRule" id="PRU01240"/>
    </source>
</evidence>
<dbReference type="PANTHER" id="PTHR43806">
    <property type="entry name" value="PEPTIDASE S8"/>
    <property type="match status" value="1"/>
</dbReference>
<evidence type="ECO:0000256" key="1">
    <source>
        <dbReference type="ARBA" id="ARBA00011073"/>
    </source>
</evidence>
<feature type="domain" description="GEVED" evidence="9">
    <location>
        <begin position="663"/>
        <end position="741"/>
    </location>
</feature>
<feature type="domain" description="Secretion system C-terminal sorting" evidence="8">
    <location>
        <begin position="1171"/>
        <end position="1247"/>
    </location>
</feature>
<dbReference type="InterPro" id="IPR026444">
    <property type="entry name" value="Secre_tail"/>
</dbReference>
<dbReference type="InterPro" id="IPR008979">
    <property type="entry name" value="Galactose-bd-like_sf"/>
</dbReference>
<evidence type="ECO:0000259" key="8">
    <source>
        <dbReference type="Pfam" id="PF18962"/>
    </source>
</evidence>
<dbReference type="InterPro" id="IPR036852">
    <property type="entry name" value="Peptidase_S8/S53_dom_sf"/>
</dbReference>
<feature type="domain" description="Peptidase S8/S53" evidence="7">
    <location>
        <begin position="156"/>
        <end position="446"/>
    </location>
</feature>